<evidence type="ECO:0000256" key="7">
    <source>
        <dbReference type="ARBA" id="ARBA00022989"/>
    </source>
</evidence>
<evidence type="ECO:0000313" key="12">
    <source>
        <dbReference type="EMBL" id="MEE2565757.1"/>
    </source>
</evidence>
<dbReference type="Pfam" id="PF11356">
    <property type="entry name" value="T2SSC"/>
    <property type="match status" value="1"/>
</dbReference>
<evidence type="ECO:0000256" key="5">
    <source>
        <dbReference type="ARBA" id="ARBA00022692"/>
    </source>
</evidence>
<dbReference type="InterPro" id="IPR024961">
    <property type="entry name" value="T2SS_GspC_N"/>
</dbReference>
<comment type="caution">
    <text evidence="12">The sequence shown here is derived from an EMBL/GenBank/DDBJ whole genome shotgun (WGS) entry which is preliminary data.</text>
</comment>
<dbReference type="Gene3D" id="2.30.30.830">
    <property type="match status" value="1"/>
</dbReference>
<keyword evidence="6" id="KW-0653">Protein transport</keyword>
<gene>
    <name evidence="12" type="ORF">V0U35_03615</name>
</gene>
<sequence>MTSLKSSGFAGRMRAGRLTGALVLAAELVLIAAIGLMLARGIWLVAFGAGAADVTIDPPAVSASTERTGAPFQRPDGDILFAARNAGPVVEAEAAPETQLDISLHGVRLSSEPATATAILRPGRLTHSSYRVGDEIADGVTLTAIHADRVTIRRNGVSESVFLREDARREPTLIRSEGGRTGNPGLVPAIRNGRLAGFEITAGADPDLLARSGLQTGDLVTAVDGQAITPTTDLPGLAARLRSADTVRLEVERGGRTLTLEAELR</sequence>
<dbReference type="Gene3D" id="2.30.42.10">
    <property type="match status" value="1"/>
</dbReference>
<evidence type="ECO:0000256" key="1">
    <source>
        <dbReference type="ARBA" id="ARBA00004533"/>
    </source>
</evidence>
<evidence type="ECO:0000256" key="2">
    <source>
        <dbReference type="ARBA" id="ARBA00022448"/>
    </source>
</evidence>
<proteinExistence type="predicted"/>
<evidence type="ECO:0000259" key="11">
    <source>
        <dbReference type="Pfam" id="PF13180"/>
    </source>
</evidence>
<dbReference type="Proteomes" id="UP001310692">
    <property type="component" value="Unassembled WGS sequence"/>
</dbReference>
<evidence type="ECO:0000256" key="4">
    <source>
        <dbReference type="ARBA" id="ARBA00022519"/>
    </source>
</evidence>
<dbReference type="InterPro" id="IPR036034">
    <property type="entry name" value="PDZ_sf"/>
</dbReference>
<evidence type="ECO:0000256" key="8">
    <source>
        <dbReference type="ARBA" id="ARBA00023136"/>
    </source>
</evidence>
<dbReference type="SUPFAM" id="SSF50156">
    <property type="entry name" value="PDZ domain-like"/>
    <property type="match status" value="1"/>
</dbReference>
<reference evidence="12 13" key="1">
    <citation type="submission" date="2024-01" db="EMBL/GenBank/DDBJ databases">
        <title>Hyphobacterium bacterium isolated from marine sediment.</title>
        <authorList>
            <person name="Zhao S."/>
        </authorList>
    </citation>
    <scope>NUCLEOTIDE SEQUENCE [LARGE SCALE GENOMIC DNA]</scope>
    <source>
        <strain evidence="12 13">Y60-23</strain>
    </source>
</reference>
<evidence type="ECO:0000256" key="9">
    <source>
        <dbReference type="SAM" id="Phobius"/>
    </source>
</evidence>
<keyword evidence="4" id="KW-0997">Cell inner membrane</keyword>
<feature type="domain" description="Type II secretion system protein GspC N-terminal" evidence="10">
    <location>
        <begin position="29"/>
        <end position="163"/>
    </location>
</feature>
<accession>A0ABU7LWW1</accession>
<keyword evidence="2" id="KW-0813">Transport</keyword>
<comment type="subcellular location">
    <subcellularLocation>
        <location evidence="1">Cell inner membrane</location>
    </subcellularLocation>
</comment>
<dbReference type="Pfam" id="PF13180">
    <property type="entry name" value="PDZ_2"/>
    <property type="match status" value="1"/>
</dbReference>
<keyword evidence="5 9" id="KW-0812">Transmembrane</keyword>
<evidence type="ECO:0000256" key="3">
    <source>
        <dbReference type="ARBA" id="ARBA00022475"/>
    </source>
</evidence>
<feature type="domain" description="PDZ" evidence="11">
    <location>
        <begin position="210"/>
        <end position="264"/>
    </location>
</feature>
<dbReference type="EMBL" id="JAZDRO010000001">
    <property type="protein sequence ID" value="MEE2565757.1"/>
    <property type="molecule type" value="Genomic_DNA"/>
</dbReference>
<keyword evidence="8 9" id="KW-0472">Membrane</keyword>
<keyword evidence="13" id="KW-1185">Reference proteome</keyword>
<evidence type="ECO:0000313" key="13">
    <source>
        <dbReference type="Proteomes" id="UP001310692"/>
    </source>
</evidence>
<feature type="transmembrane region" description="Helical" evidence="9">
    <location>
        <begin position="21"/>
        <end position="46"/>
    </location>
</feature>
<evidence type="ECO:0000256" key="6">
    <source>
        <dbReference type="ARBA" id="ARBA00022927"/>
    </source>
</evidence>
<keyword evidence="3" id="KW-1003">Cell membrane</keyword>
<organism evidence="12 13">
    <name type="scientific">Hyphobacterium marinum</name>
    <dbReference type="NCBI Taxonomy" id="3116574"/>
    <lineage>
        <taxon>Bacteria</taxon>
        <taxon>Pseudomonadati</taxon>
        <taxon>Pseudomonadota</taxon>
        <taxon>Alphaproteobacteria</taxon>
        <taxon>Maricaulales</taxon>
        <taxon>Maricaulaceae</taxon>
        <taxon>Hyphobacterium</taxon>
    </lineage>
</organism>
<protein>
    <submittedName>
        <fullName evidence="12">Type II secretion system protein N</fullName>
    </submittedName>
</protein>
<name>A0ABU7LWW1_9PROT</name>
<evidence type="ECO:0000259" key="10">
    <source>
        <dbReference type="Pfam" id="PF11356"/>
    </source>
</evidence>
<dbReference type="InterPro" id="IPR001478">
    <property type="entry name" value="PDZ"/>
</dbReference>
<keyword evidence="7 9" id="KW-1133">Transmembrane helix</keyword>